<feature type="compositionally biased region" description="Acidic residues" evidence="9">
    <location>
        <begin position="227"/>
        <end position="236"/>
    </location>
</feature>
<feature type="signal peptide" evidence="8">
    <location>
        <begin position="1"/>
        <end position="20"/>
    </location>
</feature>
<dbReference type="Pfam" id="PF03345">
    <property type="entry name" value="OST48_N"/>
    <property type="match status" value="1"/>
</dbReference>
<dbReference type="InterPro" id="IPR005013">
    <property type="entry name" value="DDOST_48_kDa_subunit"/>
</dbReference>
<evidence type="ECO:0000313" key="13">
    <source>
        <dbReference type="Proteomes" id="UP000812966"/>
    </source>
</evidence>
<comment type="subunit">
    <text evidence="8">Component of the oligosaccharyltransferase (OST) complex.</text>
</comment>
<gene>
    <name evidence="12" type="ORF">FFLO_03454</name>
</gene>
<evidence type="ECO:0000313" key="12">
    <source>
        <dbReference type="EMBL" id="KAG7539655.1"/>
    </source>
</evidence>
<keyword evidence="8" id="KW-0732">Signal</keyword>
<feature type="domain" description="OST48 middle" evidence="11">
    <location>
        <begin position="336"/>
        <end position="481"/>
    </location>
</feature>
<evidence type="ECO:0000256" key="1">
    <source>
        <dbReference type="ARBA" id="ARBA00004479"/>
    </source>
</evidence>
<dbReference type="GO" id="GO:0018279">
    <property type="term" value="P:protein N-linked glycosylation via asparagine"/>
    <property type="evidence" value="ECO:0007669"/>
    <property type="project" value="UniProtKB-UniRule"/>
</dbReference>
<evidence type="ECO:0000256" key="3">
    <source>
        <dbReference type="ARBA" id="ARBA00008743"/>
    </source>
</evidence>
<evidence type="ECO:0000256" key="6">
    <source>
        <dbReference type="ARBA" id="ARBA00022989"/>
    </source>
</evidence>
<comment type="caution">
    <text evidence="12">The sequence shown here is derived from an EMBL/GenBank/DDBJ whole genome shotgun (WGS) entry which is preliminary data.</text>
</comment>
<name>A0A8K0JMR9_9TREE</name>
<dbReference type="PANTHER" id="PTHR10830">
    <property type="entry name" value="DOLICHYL-DIPHOSPHOOLIGOSACCHARIDE--PROTEIN GLYCOSYLTRANSFERASE 48 KDA SUBUNIT"/>
    <property type="match status" value="1"/>
</dbReference>
<keyword evidence="5 8" id="KW-0256">Endoplasmic reticulum</keyword>
<keyword evidence="4 8" id="KW-0812">Transmembrane</keyword>
<protein>
    <recommendedName>
        <fullName evidence="8">Dolichyl-diphosphooligosaccharide--protein glycosyltransferase subunit WBP1</fullName>
        <shortName evidence="8">Oligosaccharyl transferase subunit WBP1</shortName>
    </recommendedName>
</protein>
<comment type="function">
    <text evidence="8">Subunit of the oligosaccharyl transferase (OST) complex that catalyzes the initial transfer of a defined glycan (Glc(3)Man(9)GlcNAc(2) in eukaryotes) from the lipid carrier dolichol-pyrophosphate to an asparagine residue within an Asn-X-Ser/Thr consensus motif in nascent polypeptide chains, the first step in protein N-glycosylation. N-glycosylation occurs cotranslationally and the complex associates with the Sec61 complex at the channel-forming translocon complex that mediates protein translocation across the endoplasmic reticulum (ER).</text>
</comment>
<dbReference type="AlphaFoldDB" id="A0A8K0JMR9"/>
<comment type="pathway">
    <text evidence="2 8">Protein modification; protein glycosylation.</text>
</comment>
<dbReference type="Pfam" id="PF23358">
    <property type="entry name" value="OST48_MD"/>
    <property type="match status" value="1"/>
</dbReference>
<dbReference type="PANTHER" id="PTHR10830:SF0">
    <property type="entry name" value="DOLICHYL-DIPHOSPHOOLIGOSACCHARIDE--PROTEIN GLYCOSYLTRANSFERASE 48 KDA SUBUNIT"/>
    <property type="match status" value="1"/>
</dbReference>
<evidence type="ECO:0000256" key="4">
    <source>
        <dbReference type="ARBA" id="ARBA00022692"/>
    </source>
</evidence>
<proteinExistence type="inferred from homology"/>
<feature type="domain" description="OST48 N-terminal" evidence="10">
    <location>
        <begin position="27"/>
        <end position="299"/>
    </location>
</feature>
<dbReference type="OrthoDB" id="29105at2759"/>
<feature type="transmembrane region" description="Helical" evidence="8">
    <location>
        <begin position="459"/>
        <end position="480"/>
    </location>
</feature>
<keyword evidence="7 8" id="KW-0472">Membrane</keyword>
<evidence type="ECO:0000256" key="5">
    <source>
        <dbReference type="ARBA" id="ARBA00022824"/>
    </source>
</evidence>
<comment type="similarity">
    <text evidence="3 8">Belongs to the DDOST 48 kDa subunit family.</text>
</comment>
<dbReference type="UniPathway" id="UPA00378"/>
<dbReference type="EMBL" id="JABELV010000063">
    <property type="protein sequence ID" value="KAG7539655.1"/>
    <property type="molecule type" value="Genomic_DNA"/>
</dbReference>
<keyword evidence="13" id="KW-1185">Reference proteome</keyword>
<dbReference type="InterPro" id="IPR055457">
    <property type="entry name" value="OST48_N"/>
</dbReference>
<sequence length="503" mass="55862">MRLVRTFLSLLALVSTAVEGRSATGQRVLVIVEHAINRADYSQFWDSLQARGFELTFKGPKEETHQLVEYGERNFDHLIMMTPSTSSFADHLRPIRLLPTLLESGINTLFLSSPSQTDATSSLYREFDLEFSPSQTSLLTHNPLPGKSGSYVAFDLEDGLHGEVPLSVIPESVRQKGRSASSGVGRKMVVPEGLTHTPGSNPFLIPVLHAPPGTFTGDLPRLSSSDDSSEEDYDDDNERRTKNKLQQVIAGEEAGLVSVFQSRSNVRFGWVGSVGMVKDDVWTAETLNPEFISSLTSWIFQETGVVKVLSTEHYRIREAANGGAEDGTIKETRDRFKGYTVKEDVTYEIALAQHDPSSSSSSSLNASYVPFEIDDLQLDFTMLDPHIRTSIPFAGEVVTSSGIRAGLYRKTFQVPDRHGVFKFVVDWWRPGYSFVHESDTTSVVPFRHDEYPRFIRGAFPFYTGAGLVSGGFLVFCWLWMHLGVEGDKVGRGNGVEKEGKKTK</sequence>
<feature type="chain" id="PRO_5035489612" description="Dolichyl-diphosphooligosaccharide--protein glycosyltransferase subunit WBP1" evidence="8">
    <location>
        <begin position="21"/>
        <end position="503"/>
    </location>
</feature>
<organism evidence="12 13">
    <name type="scientific">Filobasidium floriforme</name>
    <dbReference type="NCBI Taxonomy" id="5210"/>
    <lineage>
        <taxon>Eukaryota</taxon>
        <taxon>Fungi</taxon>
        <taxon>Dikarya</taxon>
        <taxon>Basidiomycota</taxon>
        <taxon>Agaricomycotina</taxon>
        <taxon>Tremellomycetes</taxon>
        <taxon>Filobasidiales</taxon>
        <taxon>Filobasidiaceae</taxon>
        <taxon>Filobasidium</taxon>
    </lineage>
</organism>
<accession>A0A8K0JMR9</accession>
<evidence type="ECO:0000259" key="10">
    <source>
        <dbReference type="Pfam" id="PF03345"/>
    </source>
</evidence>
<dbReference type="Proteomes" id="UP000812966">
    <property type="component" value="Unassembled WGS sequence"/>
</dbReference>
<evidence type="ECO:0000256" key="8">
    <source>
        <dbReference type="RuleBase" id="RU361142"/>
    </source>
</evidence>
<comment type="subcellular location">
    <subcellularLocation>
        <location evidence="8">Endoplasmic reticulum membrane</location>
        <topology evidence="8">Single-pass type I membrane protein</topology>
    </subcellularLocation>
    <subcellularLocation>
        <location evidence="1">Membrane</location>
        <topology evidence="1">Single-pass type I membrane protein</topology>
    </subcellularLocation>
</comment>
<evidence type="ECO:0000256" key="7">
    <source>
        <dbReference type="ARBA" id="ARBA00023136"/>
    </source>
</evidence>
<reference evidence="12" key="1">
    <citation type="submission" date="2020-04" db="EMBL/GenBank/DDBJ databases">
        <title>Analysis of mating type loci in Filobasidium floriforme.</title>
        <authorList>
            <person name="Nowrousian M."/>
        </authorList>
    </citation>
    <scope>NUCLEOTIDE SEQUENCE</scope>
    <source>
        <strain evidence="12">CBS 6242</strain>
    </source>
</reference>
<feature type="region of interest" description="Disordered" evidence="9">
    <location>
        <begin position="215"/>
        <end position="241"/>
    </location>
</feature>
<evidence type="ECO:0000256" key="2">
    <source>
        <dbReference type="ARBA" id="ARBA00004922"/>
    </source>
</evidence>
<evidence type="ECO:0000256" key="9">
    <source>
        <dbReference type="SAM" id="MobiDB-lite"/>
    </source>
</evidence>
<keyword evidence="6 8" id="KW-1133">Transmembrane helix</keyword>
<evidence type="ECO:0000259" key="11">
    <source>
        <dbReference type="Pfam" id="PF23358"/>
    </source>
</evidence>
<dbReference type="GO" id="GO:0008250">
    <property type="term" value="C:oligosaccharyltransferase complex"/>
    <property type="evidence" value="ECO:0007669"/>
    <property type="project" value="TreeGrafter"/>
</dbReference>
<dbReference type="InterPro" id="IPR055459">
    <property type="entry name" value="OST48_MD"/>
</dbReference>